<comment type="catalytic activity">
    <reaction evidence="5">
        <text>L-methionyl-[protein] + [thioredoxin]-disulfide + H2O = L-methionyl-(R)-S-oxide-[protein] + [thioredoxin]-dithiol</text>
        <dbReference type="Rhea" id="RHEA:24164"/>
        <dbReference type="Rhea" id="RHEA-COMP:10698"/>
        <dbReference type="Rhea" id="RHEA-COMP:10700"/>
        <dbReference type="Rhea" id="RHEA-COMP:12313"/>
        <dbReference type="Rhea" id="RHEA-COMP:12314"/>
        <dbReference type="ChEBI" id="CHEBI:15377"/>
        <dbReference type="ChEBI" id="CHEBI:16044"/>
        <dbReference type="ChEBI" id="CHEBI:29950"/>
        <dbReference type="ChEBI" id="CHEBI:45764"/>
        <dbReference type="ChEBI" id="CHEBI:50058"/>
        <dbReference type="EC" id="1.8.4.12"/>
    </reaction>
</comment>
<dbReference type="PROSITE" id="PS51790">
    <property type="entry name" value="MSRB"/>
    <property type="match status" value="1"/>
</dbReference>
<sequence length="322" mass="36839">MEGVEAEKGEQLATFAGGCFWCMVKPFDKLPGIVSVLSGYTGGHTENPTYDDVSTELTGHAEAVQITFEPDVFTYERLLELFWQQIDPTDSGGQFYDRGSSYRTAIFVHNEDQRRKAEASKQALKASGRFKAPIVTEIIPAGNFYVAEDYHQHYYKHQVMNYKLYMEGSGREDFTKRSWNTKKDQAQLRKQLSGQQYEVTQNRATEPAYQNAYWDHYSAGLYVDVISGDPLFSSKHKFDSGTGWPSFFKPIHEGYIRKEADLSDGHARTAVRSRLSHSHLGYYFYDGPEPVKDHYRINSAALRFIPIEQLDKEGYGEYKSLC</sequence>
<evidence type="ECO:0000256" key="1">
    <source>
        <dbReference type="ARBA" id="ARBA00005591"/>
    </source>
</evidence>
<comment type="catalytic activity">
    <reaction evidence="6 7">
        <text>[thioredoxin]-disulfide + L-methionine + H2O = L-methionine (S)-S-oxide + [thioredoxin]-dithiol</text>
        <dbReference type="Rhea" id="RHEA:19993"/>
        <dbReference type="Rhea" id="RHEA-COMP:10698"/>
        <dbReference type="Rhea" id="RHEA-COMP:10700"/>
        <dbReference type="ChEBI" id="CHEBI:15377"/>
        <dbReference type="ChEBI" id="CHEBI:29950"/>
        <dbReference type="ChEBI" id="CHEBI:50058"/>
        <dbReference type="ChEBI" id="CHEBI:57844"/>
        <dbReference type="ChEBI" id="CHEBI:58772"/>
        <dbReference type="EC" id="1.8.4.11"/>
    </reaction>
</comment>
<gene>
    <name evidence="7 9" type="primary">msrA</name>
    <name evidence="9" type="ORF">G9U52_11760</name>
</gene>
<comment type="catalytic activity">
    <reaction evidence="4 7">
        <text>L-methionyl-[protein] + [thioredoxin]-disulfide + H2O = L-methionyl-(S)-S-oxide-[protein] + [thioredoxin]-dithiol</text>
        <dbReference type="Rhea" id="RHEA:14217"/>
        <dbReference type="Rhea" id="RHEA-COMP:10698"/>
        <dbReference type="Rhea" id="RHEA-COMP:10700"/>
        <dbReference type="Rhea" id="RHEA-COMP:12313"/>
        <dbReference type="Rhea" id="RHEA-COMP:12315"/>
        <dbReference type="ChEBI" id="CHEBI:15377"/>
        <dbReference type="ChEBI" id="CHEBI:16044"/>
        <dbReference type="ChEBI" id="CHEBI:29950"/>
        <dbReference type="ChEBI" id="CHEBI:44120"/>
        <dbReference type="ChEBI" id="CHEBI:50058"/>
        <dbReference type="EC" id="1.8.4.11"/>
    </reaction>
</comment>
<dbReference type="HAMAP" id="MF_01401">
    <property type="entry name" value="MsrA"/>
    <property type="match status" value="1"/>
</dbReference>
<dbReference type="InterPro" id="IPR002569">
    <property type="entry name" value="Met_Sox_Rdtase_MsrA_dom"/>
</dbReference>
<dbReference type="SUPFAM" id="SSF55068">
    <property type="entry name" value="Peptide methionine sulfoxide reductase"/>
    <property type="match status" value="1"/>
</dbReference>
<evidence type="ECO:0000256" key="7">
    <source>
        <dbReference type="HAMAP-Rule" id="MF_01401"/>
    </source>
</evidence>
<protein>
    <recommendedName>
        <fullName evidence="7">Peptide methionine sulfoxide reductase MsrA</fullName>
        <shortName evidence="7">Protein-methionine-S-oxide reductase</shortName>
        <ecNumber evidence="7">1.8.4.11</ecNumber>
    </recommendedName>
    <alternativeName>
        <fullName evidence="7">Peptide-methionine (S)-S-oxide reductase</fullName>
        <shortName evidence="7">Peptide Met(O) reductase</shortName>
    </alternativeName>
</protein>
<dbReference type="InterPro" id="IPR011057">
    <property type="entry name" value="Mss4-like_sf"/>
</dbReference>
<evidence type="ECO:0000313" key="10">
    <source>
        <dbReference type="Proteomes" id="UP001165962"/>
    </source>
</evidence>
<keyword evidence="2 7" id="KW-0560">Oxidoreductase</keyword>
<evidence type="ECO:0000313" key="9">
    <source>
        <dbReference type="EMBL" id="NHN30508.1"/>
    </source>
</evidence>
<dbReference type="Pfam" id="PF01641">
    <property type="entry name" value="SelR"/>
    <property type="match status" value="1"/>
</dbReference>
<dbReference type="EC" id="1.8.4.11" evidence="7"/>
<feature type="domain" description="MsrB" evidence="8">
    <location>
        <begin position="185"/>
        <end position="307"/>
    </location>
</feature>
<evidence type="ECO:0000259" key="8">
    <source>
        <dbReference type="PROSITE" id="PS51790"/>
    </source>
</evidence>
<reference evidence="9" key="1">
    <citation type="submission" date="2020-03" db="EMBL/GenBank/DDBJ databases">
        <title>Draft sequencing of Paenibacilllus sp. S3N08.</title>
        <authorList>
            <person name="Kim D.-U."/>
        </authorList>
    </citation>
    <scope>NUCLEOTIDE SEQUENCE</scope>
    <source>
        <strain evidence="9">S3N08</strain>
    </source>
</reference>
<dbReference type="PANTHER" id="PTHR43774">
    <property type="entry name" value="PEPTIDE METHIONINE SULFOXIDE REDUCTASE"/>
    <property type="match status" value="1"/>
</dbReference>
<name>A0ABX0J6P9_9BACL</name>
<dbReference type="InterPro" id="IPR002579">
    <property type="entry name" value="Met_Sox_Rdtase_MsrB_dom"/>
</dbReference>
<proteinExistence type="inferred from homology"/>
<dbReference type="PANTHER" id="PTHR43774:SF1">
    <property type="entry name" value="PEPTIDE METHIONINE SULFOXIDE REDUCTASE MSRA 2"/>
    <property type="match status" value="1"/>
</dbReference>
<keyword evidence="10" id="KW-1185">Reference proteome</keyword>
<dbReference type="Gene3D" id="3.30.1060.10">
    <property type="entry name" value="Peptide methionine sulphoxide reductase MsrA"/>
    <property type="match status" value="1"/>
</dbReference>
<comment type="caution">
    <text evidence="9">The sequence shown here is derived from an EMBL/GenBank/DDBJ whole genome shotgun (WGS) entry which is preliminary data.</text>
</comment>
<dbReference type="GO" id="GO:0008113">
    <property type="term" value="F:peptide-methionine (S)-S-oxide reductase activity"/>
    <property type="evidence" value="ECO:0007669"/>
    <property type="project" value="UniProtKB-EC"/>
</dbReference>
<evidence type="ECO:0000256" key="3">
    <source>
        <dbReference type="ARBA" id="ARBA00023268"/>
    </source>
</evidence>
<dbReference type="Proteomes" id="UP001165962">
    <property type="component" value="Unassembled WGS sequence"/>
</dbReference>
<dbReference type="Gene3D" id="2.170.150.20">
    <property type="entry name" value="Peptide methionine sulfoxide reductase"/>
    <property type="match status" value="1"/>
</dbReference>
<organism evidence="9 10">
    <name type="scientific">Paenibacillus agricola</name>
    <dbReference type="NCBI Taxonomy" id="2716264"/>
    <lineage>
        <taxon>Bacteria</taxon>
        <taxon>Bacillati</taxon>
        <taxon>Bacillota</taxon>
        <taxon>Bacilli</taxon>
        <taxon>Bacillales</taxon>
        <taxon>Paenibacillaceae</taxon>
        <taxon>Paenibacillus</taxon>
    </lineage>
</organism>
<evidence type="ECO:0000256" key="4">
    <source>
        <dbReference type="ARBA" id="ARBA00047806"/>
    </source>
</evidence>
<dbReference type="RefSeq" id="WP_166149690.1">
    <property type="nucleotide sequence ID" value="NZ_JAAOIW010000004.1"/>
</dbReference>
<comment type="similarity">
    <text evidence="1 7">Belongs to the MsrA Met sulfoxide reductase family.</text>
</comment>
<dbReference type="Pfam" id="PF01625">
    <property type="entry name" value="PMSR"/>
    <property type="match status" value="1"/>
</dbReference>
<dbReference type="SUPFAM" id="SSF51316">
    <property type="entry name" value="Mss4-like"/>
    <property type="match status" value="1"/>
</dbReference>
<dbReference type="EMBL" id="JAAOIW010000004">
    <property type="protein sequence ID" value="NHN30508.1"/>
    <property type="molecule type" value="Genomic_DNA"/>
</dbReference>
<feature type="active site" evidence="7">
    <location>
        <position position="19"/>
    </location>
</feature>
<comment type="function">
    <text evidence="7">Has an important function as a repair enzyme for proteins that have been inactivated by oxidation. Catalyzes the reversible oxidation-reduction of methionine sulfoxide in proteins to methionine.</text>
</comment>
<evidence type="ECO:0000256" key="2">
    <source>
        <dbReference type="ARBA" id="ARBA00023002"/>
    </source>
</evidence>
<accession>A0ABX0J6P9</accession>
<keyword evidence="3" id="KW-0511">Multifunctional enzyme</keyword>
<dbReference type="NCBIfam" id="TIGR00357">
    <property type="entry name" value="peptide-methionine (R)-S-oxide reductase MsrB"/>
    <property type="match status" value="1"/>
</dbReference>
<dbReference type="NCBIfam" id="TIGR00401">
    <property type="entry name" value="msrA"/>
    <property type="match status" value="1"/>
</dbReference>
<evidence type="ECO:0000256" key="6">
    <source>
        <dbReference type="ARBA" id="ARBA00048782"/>
    </source>
</evidence>
<evidence type="ECO:0000256" key="5">
    <source>
        <dbReference type="ARBA" id="ARBA00048488"/>
    </source>
</evidence>
<dbReference type="InterPro" id="IPR036509">
    <property type="entry name" value="Met_Sox_Rdtase_MsrA_sf"/>
</dbReference>